<protein>
    <submittedName>
        <fullName evidence="1">Uncharacterized protein</fullName>
    </submittedName>
</protein>
<dbReference type="AlphaFoldDB" id="A0A087TPZ5"/>
<sequence length="94" mass="10720">MIVLSWLQKEPYQLKTFVANQVATIQDLTNGYQWRHGSSNENPGDLISRGLDPSKLLGNDMWWKGPLFLGNNEYPNKEIPVHVIVKELKIPSDS</sequence>
<evidence type="ECO:0000313" key="1">
    <source>
        <dbReference type="EMBL" id="KFM67184.1"/>
    </source>
</evidence>
<dbReference type="PANTHER" id="PTHR22955">
    <property type="entry name" value="RETROTRANSPOSON"/>
    <property type="match status" value="1"/>
</dbReference>
<dbReference type="EMBL" id="KK116250">
    <property type="protein sequence ID" value="KFM67184.1"/>
    <property type="molecule type" value="Genomic_DNA"/>
</dbReference>
<dbReference type="OrthoDB" id="6434123at2759"/>
<name>A0A087TPZ5_STEMI</name>
<dbReference type="STRING" id="407821.A0A087TPZ5"/>
<gene>
    <name evidence="1" type="ORF">X975_22230</name>
</gene>
<accession>A0A087TPZ5</accession>
<dbReference type="Proteomes" id="UP000054359">
    <property type="component" value="Unassembled WGS sequence"/>
</dbReference>
<evidence type="ECO:0000313" key="2">
    <source>
        <dbReference type="Proteomes" id="UP000054359"/>
    </source>
</evidence>
<keyword evidence="2" id="KW-1185">Reference proteome</keyword>
<dbReference type="OMA" id="SESIFWT"/>
<organism evidence="1 2">
    <name type="scientific">Stegodyphus mimosarum</name>
    <name type="common">African social velvet spider</name>
    <dbReference type="NCBI Taxonomy" id="407821"/>
    <lineage>
        <taxon>Eukaryota</taxon>
        <taxon>Metazoa</taxon>
        <taxon>Ecdysozoa</taxon>
        <taxon>Arthropoda</taxon>
        <taxon>Chelicerata</taxon>
        <taxon>Arachnida</taxon>
        <taxon>Araneae</taxon>
        <taxon>Araneomorphae</taxon>
        <taxon>Entelegynae</taxon>
        <taxon>Eresoidea</taxon>
        <taxon>Eresidae</taxon>
        <taxon>Stegodyphus</taxon>
    </lineage>
</organism>
<dbReference type="PANTHER" id="PTHR22955:SF77">
    <property type="entry name" value="ASPARTIC PUTATIVE DOMAIN-CONTAINING PROTEIN-RELATED"/>
    <property type="match status" value="1"/>
</dbReference>
<reference evidence="1 2" key="1">
    <citation type="submission" date="2013-11" db="EMBL/GenBank/DDBJ databases">
        <title>Genome sequencing of Stegodyphus mimosarum.</title>
        <authorList>
            <person name="Bechsgaard J."/>
        </authorList>
    </citation>
    <scope>NUCLEOTIDE SEQUENCE [LARGE SCALE GENOMIC DNA]</scope>
</reference>
<proteinExistence type="predicted"/>
<feature type="non-terminal residue" evidence="1">
    <location>
        <position position="94"/>
    </location>
</feature>